<dbReference type="SMART" id="SM00862">
    <property type="entry name" value="Trans_reg_C"/>
    <property type="match status" value="1"/>
</dbReference>
<dbReference type="InterPro" id="IPR011990">
    <property type="entry name" value="TPR-like_helical_dom_sf"/>
</dbReference>
<evidence type="ECO:0000259" key="3">
    <source>
        <dbReference type="PROSITE" id="PS51755"/>
    </source>
</evidence>
<dbReference type="GO" id="GO:0006355">
    <property type="term" value="P:regulation of DNA-templated transcription"/>
    <property type="evidence" value="ECO:0007669"/>
    <property type="project" value="InterPro"/>
</dbReference>
<dbReference type="GO" id="GO:0003677">
    <property type="term" value="F:DNA binding"/>
    <property type="evidence" value="ECO:0007669"/>
    <property type="project" value="UniProtKB-UniRule"/>
</dbReference>
<dbReference type="Gene3D" id="1.25.40.10">
    <property type="entry name" value="Tetratricopeptide repeat domain"/>
    <property type="match status" value="1"/>
</dbReference>
<organism evidence="4 5">
    <name type="scientific">Mangrovimicrobium sediminis</name>
    <dbReference type="NCBI Taxonomy" id="2562682"/>
    <lineage>
        <taxon>Bacteria</taxon>
        <taxon>Pseudomonadati</taxon>
        <taxon>Pseudomonadota</taxon>
        <taxon>Gammaproteobacteria</taxon>
        <taxon>Cellvibrionales</taxon>
        <taxon>Halieaceae</taxon>
        <taxon>Mangrovimicrobium</taxon>
    </lineage>
</organism>
<protein>
    <recommendedName>
        <fullName evidence="3">OmpR/PhoB-type domain-containing protein</fullName>
    </recommendedName>
</protein>
<evidence type="ECO:0000256" key="2">
    <source>
        <dbReference type="PROSITE-ProRule" id="PRU01091"/>
    </source>
</evidence>
<evidence type="ECO:0000313" key="4">
    <source>
        <dbReference type="EMBL" id="TGD71309.1"/>
    </source>
</evidence>
<reference evidence="4 5" key="1">
    <citation type="submission" date="2019-04" db="EMBL/GenBank/DDBJ databases">
        <title>Taxonomy of novel Haliea sp. from mangrove soil of West Coast of India.</title>
        <authorList>
            <person name="Verma A."/>
            <person name="Kumar P."/>
            <person name="Krishnamurthi S."/>
        </authorList>
    </citation>
    <scope>NUCLEOTIDE SEQUENCE [LARGE SCALE GENOMIC DNA]</scope>
    <source>
        <strain evidence="4 5">SAOS-164</strain>
    </source>
</reference>
<evidence type="ECO:0000256" key="1">
    <source>
        <dbReference type="ARBA" id="ARBA00023125"/>
    </source>
</evidence>
<dbReference type="EMBL" id="SRLE01000014">
    <property type="protein sequence ID" value="TGD71309.1"/>
    <property type="molecule type" value="Genomic_DNA"/>
</dbReference>
<feature type="DNA-binding region" description="OmpR/PhoB-type" evidence="2">
    <location>
        <begin position="14"/>
        <end position="110"/>
    </location>
</feature>
<dbReference type="OrthoDB" id="9180348at2"/>
<dbReference type="Gene3D" id="1.10.10.10">
    <property type="entry name" value="Winged helix-like DNA-binding domain superfamily/Winged helix DNA-binding domain"/>
    <property type="match status" value="1"/>
</dbReference>
<dbReference type="InterPro" id="IPR016032">
    <property type="entry name" value="Sig_transdc_resp-reg_C-effctor"/>
</dbReference>
<dbReference type="AlphaFoldDB" id="A0A4Z0LVK6"/>
<dbReference type="CDD" id="cd00383">
    <property type="entry name" value="trans_reg_C"/>
    <property type="match status" value="1"/>
</dbReference>
<dbReference type="InterPro" id="IPR001867">
    <property type="entry name" value="OmpR/PhoB-type_DNA-bd"/>
</dbReference>
<dbReference type="SUPFAM" id="SSF46894">
    <property type="entry name" value="C-terminal effector domain of the bipartite response regulators"/>
    <property type="match status" value="1"/>
</dbReference>
<keyword evidence="5" id="KW-1185">Reference proteome</keyword>
<evidence type="ECO:0000313" key="5">
    <source>
        <dbReference type="Proteomes" id="UP000298050"/>
    </source>
</evidence>
<accession>A0A4Z0LVK6</accession>
<dbReference type="SUPFAM" id="SSF48452">
    <property type="entry name" value="TPR-like"/>
    <property type="match status" value="1"/>
</dbReference>
<sequence>MKRKAFNSGALTSVPTYLFAGLRFHPDKGLFQEDNRLSVPPKEAQLLELLLSANGSVVPQASIEKTLWPRQQVRYESLARCVYSLRKLLRRSGVDGCIETVPKHGYRMTVPVQRAPQVRPGSARFDSVETSSATAYSYYMSALREASNPRPEKLELAIDFLHRAVELDPDYSAALAEIADVTMYQCVRGYVAPDVARDRALHACRTVVHHHALHVPTRVIQGWFEGIVGQQLQHGLAMLDAALQDDPEYAAGHAHRSWFMRGMGDAEAAARDQEHGFKLNPESLLNRHGLACTLFHSQDVERAIALEAELAETYPDDDTAHTYLAVFSAYLGRGGQALKAAARAMTLSCDIPAVVANIAYVEAAVGNCNKAAELARFALEADRYRCPRPHLMPVLCELGREDEAVALLLESKQEHCPWFYGMRTDPRLAHLLRDDRLATVYD</sequence>
<dbReference type="PROSITE" id="PS51755">
    <property type="entry name" value="OMPR_PHOB"/>
    <property type="match status" value="1"/>
</dbReference>
<dbReference type="Proteomes" id="UP000298050">
    <property type="component" value="Unassembled WGS sequence"/>
</dbReference>
<dbReference type="Pfam" id="PF00486">
    <property type="entry name" value="Trans_reg_C"/>
    <property type="match status" value="1"/>
</dbReference>
<name>A0A4Z0LVK6_9GAMM</name>
<comment type="caution">
    <text evidence="4">The sequence shown here is derived from an EMBL/GenBank/DDBJ whole genome shotgun (WGS) entry which is preliminary data.</text>
</comment>
<dbReference type="InterPro" id="IPR036388">
    <property type="entry name" value="WH-like_DNA-bd_sf"/>
</dbReference>
<gene>
    <name evidence="4" type="ORF">E4634_18735</name>
</gene>
<keyword evidence="1 2" id="KW-0238">DNA-binding</keyword>
<feature type="domain" description="OmpR/PhoB-type" evidence="3">
    <location>
        <begin position="14"/>
        <end position="110"/>
    </location>
</feature>
<dbReference type="GO" id="GO:0000160">
    <property type="term" value="P:phosphorelay signal transduction system"/>
    <property type="evidence" value="ECO:0007669"/>
    <property type="project" value="InterPro"/>
</dbReference>
<proteinExistence type="predicted"/>